<gene>
    <name evidence="2" type="ORF">CICLE_v10010001mg</name>
</gene>
<dbReference type="eggNOG" id="KOG0133">
    <property type="taxonomic scope" value="Eukaryota"/>
</dbReference>
<dbReference type="SUPFAM" id="SSF52425">
    <property type="entry name" value="Cryptochrome/photolyase, N-terminal domain"/>
    <property type="match status" value="1"/>
</dbReference>
<feature type="domain" description="Photolyase/cryptochrome alpha/beta" evidence="1">
    <location>
        <begin position="56"/>
        <end position="102"/>
    </location>
</feature>
<dbReference type="InterPro" id="IPR006050">
    <property type="entry name" value="DNA_photolyase_N"/>
</dbReference>
<dbReference type="EMBL" id="KI535697">
    <property type="protein sequence ID" value="ESR63367.1"/>
    <property type="molecule type" value="Genomic_DNA"/>
</dbReference>
<organism evidence="2 3">
    <name type="scientific">Citrus clementina</name>
    <name type="common">Clementine</name>
    <name type="synonym">Citrus deliciosa x Citrus sinensis</name>
    <dbReference type="NCBI Taxonomy" id="85681"/>
    <lineage>
        <taxon>Eukaryota</taxon>
        <taxon>Viridiplantae</taxon>
        <taxon>Streptophyta</taxon>
        <taxon>Embryophyta</taxon>
        <taxon>Tracheophyta</taxon>
        <taxon>Spermatophyta</taxon>
        <taxon>Magnoliopsida</taxon>
        <taxon>eudicotyledons</taxon>
        <taxon>Gunneridae</taxon>
        <taxon>Pentapetalae</taxon>
        <taxon>rosids</taxon>
        <taxon>malvids</taxon>
        <taxon>Sapindales</taxon>
        <taxon>Rutaceae</taxon>
        <taxon>Aurantioideae</taxon>
        <taxon>Citrus</taxon>
    </lineage>
</organism>
<evidence type="ECO:0000313" key="3">
    <source>
        <dbReference type="Proteomes" id="UP000030687"/>
    </source>
</evidence>
<dbReference type="InterPro" id="IPR014729">
    <property type="entry name" value="Rossmann-like_a/b/a_fold"/>
</dbReference>
<dbReference type="Proteomes" id="UP000030687">
    <property type="component" value="Unassembled WGS sequence"/>
</dbReference>
<evidence type="ECO:0000313" key="2">
    <source>
        <dbReference type="EMBL" id="ESR63367.1"/>
    </source>
</evidence>
<dbReference type="KEGG" id="cic:CICLE_v10010001mg"/>
<dbReference type="Gene3D" id="3.40.50.620">
    <property type="entry name" value="HUPs"/>
    <property type="match status" value="1"/>
</dbReference>
<reference evidence="2 3" key="1">
    <citation type="submission" date="2013-10" db="EMBL/GenBank/DDBJ databases">
        <authorList>
            <consortium name="International Citrus Genome Consortium"/>
            <person name="Jenkins J."/>
            <person name="Schmutz J."/>
            <person name="Prochnik S."/>
            <person name="Rokhsar D."/>
            <person name="Gmitter F."/>
            <person name="Ollitrault P."/>
            <person name="Machado M."/>
            <person name="Talon M."/>
            <person name="Wincker P."/>
            <person name="Jaillon O."/>
            <person name="Morgante M."/>
        </authorList>
    </citation>
    <scope>NUCLEOTIDE SEQUENCE</scope>
    <source>
        <strain evidence="3">cv. Clemenules</strain>
    </source>
</reference>
<dbReference type="InParanoid" id="V4UBG4"/>
<dbReference type="AlphaFoldDB" id="V4UBG4"/>
<proteinExistence type="predicted"/>
<keyword evidence="3" id="KW-1185">Reference proteome</keyword>
<sequence>MNIIASKNRNPNQNIQQKVIPHCQVIPGADSREINHIVEETFGRYTSKALKRNGKGVAIVWFRNDLRVLDNEALLKAWDSSEMCTFLKFKKEDSHESKKDLN</sequence>
<dbReference type="Gramene" id="ESR63367">
    <property type="protein sequence ID" value="ESR63367"/>
    <property type="gene ID" value="CICLE_v10010001mg"/>
</dbReference>
<protein>
    <recommendedName>
        <fullName evidence="1">Photolyase/cryptochrome alpha/beta domain-containing protein</fullName>
    </recommendedName>
</protein>
<name>V4UBG4_CITCL</name>
<dbReference type="InterPro" id="IPR036155">
    <property type="entry name" value="Crypto/Photolyase_N_sf"/>
</dbReference>
<accession>V4UBG4</accession>
<dbReference type="Pfam" id="PF00875">
    <property type="entry name" value="DNA_photolyase"/>
    <property type="match status" value="1"/>
</dbReference>
<dbReference type="PROSITE" id="PS51645">
    <property type="entry name" value="PHR_CRY_ALPHA_BETA"/>
    <property type="match status" value="1"/>
</dbReference>
<evidence type="ECO:0000259" key="1">
    <source>
        <dbReference type="PROSITE" id="PS51645"/>
    </source>
</evidence>
<dbReference type="STRING" id="85681.V4UBG4"/>